<dbReference type="RefSeq" id="WP_028870792.1">
    <property type="nucleotide sequence ID" value="NZ_VOSB01000024.1"/>
</dbReference>
<dbReference type="STRING" id="1123037.GCA_000425305_00305"/>
<organism evidence="1 2">
    <name type="scientific">Psychroserpens burtonensis</name>
    <dbReference type="NCBI Taxonomy" id="49278"/>
    <lineage>
        <taxon>Bacteria</taxon>
        <taxon>Pseudomonadati</taxon>
        <taxon>Bacteroidota</taxon>
        <taxon>Flavobacteriia</taxon>
        <taxon>Flavobacteriales</taxon>
        <taxon>Flavobacteriaceae</taxon>
        <taxon>Psychroserpens</taxon>
    </lineage>
</organism>
<comment type="caution">
    <text evidence="1">The sequence shown here is derived from an EMBL/GenBank/DDBJ whole genome shotgun (WGS) entry which is preliminary data.</text>
</comment>
<proteinExistence type="predicted"/>
<reference evidence="1 2" key="1">
    <citation type="submission" date="2019-08" db="EMBL/GenBank/DDBJ databases">
        <title>Genome of Psychroserpens burtonensis ACAM 167.</title>
        <authorList>
            <person name="Bowman J.P."/>
        </authorList>
    </citation>
    <scope>NUCLEOTIDE SEQUENCE [LARGE SCALE GENOMIC DNA]</scope>
    <source>
        <strain evidence="1 2">ACAM 167</strain>
    </source>
</reference>
<evidence type="ECO:0000313" key="1">
    <source>
        <dbReference type="EMBL" id="TXE15841.1"/>
    </source>
</evidence>
<dbReference type="Proteomes" id="UP000321938">
    <property type="component" value="Unassembled WGS sequence"/>
</dbReference>
<dbReference type="EMBL" id="VOSB01000024">
    <property type="protein sequence ID" value="TXE15841.1"/>
    <property type="molecule type" value="Genomic_DNA"/>
</dbReference>
<gene>
    <name evidence="1" type="ORF">ES692_15210</name>
</gene>
<dbReference type="AlphaFoldDB" id="A0A5C7BCW9"/>
<accession>A0A5C7BCW9</accession>
<sequence>MERGFLCGPGYHLEWELVDTPIRIFKKSGCESGFGLCFSVGAVWAFDCVRNSLDDVPVISRVTFDPTTEKIDAVAVGDRNIDRLTFYYHKDIMDSSDHDATDFLIMDIEDGVYISSNYKLVAGTYNRVINGDYYTYTVPYVDEN</sequence>
<keyword evidence="2" id="KW-1185">Reference proteome</keyword>
<evidence type="ECO:0000313" key="2">
    <source>
        <dbReference type="Proteomes" id="UP000321938"/>
    </source>
</evidence>
<name>A0A5C7BCW9_9FLAO</name>
<protein>
    <submittedName>
        <fullName evidence="1">Uncharacterized protein</fullName>
    </submittedName>
</protein>